<evidence type="ECO:0000256" key="2">
    <source>
        <dbReference type="ARBA" id="ARBA00022622"/>
    </source>
</evidence>
<evidence type="ECO:0000256" key="3">
    <source>
        <dbReference type="ARBA" id="ARBA00022729"/>
    </source>
</evidence>
<dbReference type="InterPro" id="IPR012946">
    <property type="entry name" value="X8"/>
</dbReference>
<comment type="subcellular location">
    <subcellularLocation>
        <location evidence="1">Cell membrane</location>
        <topology evidence="1">Lipid-anchor</topology>
        <topology evidence="1">GPI-anchor</topology>
    </subcellularLocation>
</comment>
<dbReference type="GO" id="GO:0098552">
    <property type="term" value="C:side of membrane"/>
    <property type="evidence" value="ECO:0007669"/>
    <property type="project" value="UniProtKB-KW"/>
</dbReference>
<accession>A0AAD9WTP9</accession>
<dbReference type="Gene3D" id="1.20.58.1040">
    <property type="match status" value="2"/>
</dbReference>
<evidence type="ECO:0000313" key="5">
    <source>
        <dbReference type="EMBL" id="KAK2642781.1"/>
    </source>
</evidence>
<dbReference type="Proteomes" id="UP001280121">
    <property type="component" value="Unassembled WGS sequence"/>
</dbReference>
<reference evidence="5" key="1">
    <citation type="journal article" date="2023" name="Plant J.">
        <title>Genome sequences and population genomics provide insights into the demographic history, inbreeding, and mutation load of two 'living fossil' tree species of Dipteronia.</title>
        <authorList>
            <person name="Feng Y."/>
            <person name="Comes H.P."/>
            <person name="Chen J."/>
            <person name="Zhu S."/>
            <person name="Lu R."/>
            <person name="Zhang X."/>
            <person name="Li P."/>
            <person name="Qiu J."/>
            <person name="Olsen K.M."/>
            <person name="Qiu Y."/>
        </authorList>
    </citation>
    <scope>NUCLEOTIDE SEQUENCE</scope>
    <source>
        <strain evidence="5">KIB01</strain>
    </source>
</reference>
<dbReference type="Pfam" id="PF07983">
    <property type="entry name" value="X8"/>
    <property type="match status" value="2"/>
</dbReference>
<keyword evidence="2" id="KW-0449">Lipoprotein</keyword>
<keyword evidence="2" id="KW-0325">Glycoprotein</keyword>
<dbReference type="AlphaFoldDB" id="A0AAD9WTP9"/>
<keyword evidence="3" id="KW-0732">Signal</keyword>
<keyword evidence="6" id="KW-1185">Reference proteome</keyword>
<keyword evidence="2" id="KW-0472">Membrane</keyword>
<protein>
    <recommendedName>
        <fullName evidence="4">X8 domain-containing protein</fullName>
    </recommendedName>
</protein>
<evidence type="ECO:0000313" key="6">
    <source>
        <dbReference type="Proteomes" id="UP001280121"/>
    </source>
</evidence>
<keyword evidence="2" id="KW-0336">GPI-anchor</keyword>
<feature type="domain" description="X8" evidence="4">
    <location>
        <begin position="140"/>
        <end position="224"/>
    </location>
</feature>
<evidence type="ECO:0000259" key="4">
    <source>
        <dbReference type="SMART" id="SM00768"/>
    </source>
</evidence>
<sequence>MHATKMANPNLPIRSLSFLVFWFFISGGFLTMAIAQRTWCVANPMFSSSVLIANLDYACSQVDCSSIQQGGSCFYPNTEIHHASFAMNLQYQTLGRHISDCDFRSSGLISLTDPSIGSCTFQSGGDLVEEGAPSVMQNGTWCVAKPGTRDDLLQQNINYACNNVDCSPSTDDDGSCYNPTTLINHASFAMNLYYQSMGRNSTSCDFKQTGLIIMTDPSYGQCSYSSGY</sequence>
<evidence type="ECO:0000256" key="1">
    <source>
        <dbReference type="ARBA" id="ARBA00004609"/>
    </source>
</evidence>
<feature type="domain" description="X8" evidence="4">
    <location>
        <begin position="38"/>
        <end position="121"/>
    </location>
</feature>
<dbReference type="GO" id="GO:0009506">
    <property type="term" value="C:plasmodesma"/>
    <property type="evidence" value="ECO:0007669"/>
    <property type="project" value="UniProtKB-ARBA"/>
</dbReference>
<dbReference type="PANTHER" id="PTHR31044">
    <property type="entry name" value="BETA-1,3 GLUCANASE"/>
    <property type="match status" value="1"/>
</dbReference>
<dbReference type="PANTHER" id="PTHR31044:SF57">
    <property type="entry name" value="CARBOHYDRATE-BINDING X8 DOMAIN SUPERFAMILY PROTEIN"/>
    <property type="match status" value="1"/>
</dbReference>
<proteinExistence type="predicted"/>
<gene>
    <name evidence="5" type="ORF">Ddye_024544</name>
</gene>
<dbReference type="EMBL" id="JANJYI010000007">
    <property type="protein sequence ID" value="KAK2642781.1"/>
    <property type="molecule type" value="Genomic_DNA"/>
</dbReference>
<dbReference type="InterPro" id="IPR044788">
    <property type="entry name" value="X8_dom_prot"/>
</dbReference>
<organism evidence="5 6">
    <name type="scientific">Dipteronia dyeriana</name>
    <dbReference type="NCBI Taxonomy" id="168575"/>
    <lineage>
        <taxon>Eukaryota</taxon>
        <taxon>Viridiplantae</taxon>
        <taxon>Streptophyta</taxon>
        <taxon>Embryophyta</taxon>
        <taxon>Tracheophyta</taxon>
        <taxon>Spermatophyta</taxon>
        <taxon>Magnoliopsida</taxon>
        <taxon>eudicotyledons</taxon>
        <taxon>Gunneridae</taxon>
        <taxon>Pentapetalae</taxon>
        <taxon>rosids</taxon>
        <taxon>malvids</taxon>
        <taxon>Sapindales</taxon>
        <taxon>Sapindaceae</taxon>
        <taxon>Hippocastanoideae</taxon>
        <taxon>Acereae</taxon>
        <taxon>Dipteronia</taxon>
    </lineage>
</organism>
<comment type="caution">
    <text evidence="5">The sequence shown here is derived from an EMBL/GenBank/DDBJ whole genome shotgun (WGS) entry which is preliminary data.</text>
</comment>
<dbReference type="SMART" id="SM00768">
    <property type="entry name" value="X8"/>
    <property type="match status" value="2"/>
</dbReference>
<name>A0AAD9WTP9_9ROSI</name>
<dbReference type="GO" id="GO:0005886">
    <property type="term" value="C:plasma membrane"/>
    <property type="evidence" value="ECO:0007669"/>
    <property type="project" value="UniProtKB-SubCell"/>
</dbReference>